<dbReference type="GO" id="GO:0000155">
    <property type="term" value="F:phosphorelay sensor kinase activity"/>
    <property type="evidence" value="ECO:0007669"/>
    <property type="project" value="InterPro"/>
</dbReference>
<dbReference type="PANTHER" id="PTHR24421:SF59">
    <property type="entry name" value="OXYGEN SENSOR HISTIDINE KINASE NREB"/>
    <property type="match status" value="1"/>
</dbReference>
<evidence type="ECO:0000259" key="3">
    <source>
        <dbReference type="PROSITE" id="PS50109"/>
    </source>
</evidence>
<dbReference type="GO" id="GO:0016020">
    <property type="term" value="C:membrane"/>
    <property type="evidence" value="ECO:0007669"/>
    <property type="project" value="InterPro"/>
</dbReference>
<organism evidence="4">
    <name type="scientific">hydrocarbon metagenome</name>
    <dbReference type="NCBI Taxonomy" id="938273"/>
    <lineage>
        <taxon>unclassified sequences</taxon>
        <taxon>metagenomes</taxon>
        <taxon>ecological metagenomes</taxon>
    </lineage>
</organism>
<dbReference type="Gene3D" id="3.30.450.20">
    <property type="entry name" value="PAS domain"/>
    <property type="match status" value="2"/>
</dbReference>
<dbReference type="Gene3D" id="3.30.565.10">
    <property type="entry name" value="Histidine kinase-like ATPase, C-terminal domain"/>
    <property type="match status" value="1"/>
</dbReference>
<reference evidence="4" key="1">
    <citation type="journal article" date="2015" name="Proc. Natl. Acad. Sci. U.S.A.">
        <title>Networks of energetic and metabolic interactions define dynamics in microbial communities.</title>
        <authorList>
            <person name="Embree M."/>
            <person name="Liu J.K."/>
            <person name="Al-Bassam M.M."/>
            <person name="Zengler K."/>
        </authorList>
    </citation>
    <scope>NUCLEOTIDE SEQUENCE</scope>
</reference>
<dbReference type="CDD" id="cd16917">
    <property type="entry name" value="HATPase_UhpB-NarQ-NarX-like"/>
    <property type="match status" value="1"/>
</dbReference>
<dbReference type="PROSITE" id="PS50109">
    <property type="entry name" value="HIS_KIN"/>
    <property type="match status" value="1"/>
</dbReference>
<dbReference type="InterPro" id="IPR000014">
    <property type="entry name" value="PAS"/>
</dbReference>
<dbReference type="InterPro" id="IPR050482">
    <property type="entry name" value="Sensor_HK_TwoCompSys"/>
</dbReference>
<dbReference type="InterPro" id="IPR003594">
    <property type="entry name" value="HATPase_dom"/>
</dbReference>
<keyword evidence="2 4" id="KW-0418">Kinase</keyword>
<dbReference type="Gene3D" id="1.20.5.1930">
    <property type="match status" value="1"/>
</dbReference>
<dbReference type="SMART" id="SM00091">
    <property type="entry name" value="PAS"/>
    <property type="match status" value="2"/>
</dbReference>
<dbReference type="EMBL" id="LNQE01000793">
    <property type="protein sequence ID" value="KUG24950.1"/>
    <property type="molecule type" value="Genomic_DNA"/>
</dbReference>
<protein>
    <submittedName>
        <fullName evidence="4">Sensory box histidine kinase</fullName>
    </submittedName>
</protein>
<dbReference type="InterPro" id="IPR035965">
    <property type="entry name" value="PAS-like_dom_sf"/>
</dbReference>
<proteinExistence type="predicted"/>
<feature type="domain" description="Histidine kinase" evidence="3">
    <location>
        <begin position="296"/>
        <end position="488"/>
    </location>
</feature>
<name>A0A0W8FVR0_9ZZZZ</name>
<dbReference type="AlphaFoldDB" id="A0A0W8FVR0"/>
<dbReference type="Pfam" id="PF13426">
    <property type="entry name" value="PAS_9"/>
    <property type="match status" value="2"/>
</dbReference>
<dbReference type="GO" id="GO:0046983">
    <property type="term" value="F:protein dimerization activity"/>
    <property type="evidence" value="ECO:0007669"/>
    <property type="project" value="InterPro"/>
</dbReference>
<dbReference type="PANTHER" id="PTHR24421">
    <property type="entry name" value="NITRATE/NITRITE SENSOR PROTEIN NARX-RELATED"/>
    <property type="match status" value="1"/>
</dbReference>
<dbReference type="InterPro" id="IPR011712">
    <property type="entry name" value="Sig_transdc_His_kin_sub3_dim/P"/>
</dbReference>
<dbReference type="CDD" id="cd00130">
    <property type="entry name" value="PAS"/>
    <property type="match status" value="1"/>
</dbReference>
<evidence type="ECO:0000313" key="4">
    <source>
        <dbReference type="EMBL" id="KUG24950.1"/>
    </source>
</evidence>
<comment type="caution">
    <text evidence="4">The sequence shown here is derived from an EMBL/GenBank/DDBJ whole genome shotgun (WGS) entry which is preliminary data.</text>
</comment>
<dbReference type="NCBIfam" id="TIGR00229">
    <property type="entry name" value="sensory_box"/>
    <property type="match status" value="2"/>
</dbReference>
<dbReference type="SUPFAM" id="SSF55785">
    <property type="entry name" value="PYP-like sensor domain (PAS domain)"/>
    <property type="match status" value="2"/>
</dbReference>
<evidence type="ECO:0000256" key="1">
    <source>
        <dbReference type="ARBA" id="ARBA00022679"/>
    </source>
</evidence>
<dbReference type="InterPro" id="IPR005467">
    <property type="entry name" value="His_kinase_dom"/>
</dbReference>
<keyword evidence="1" id="KW-0808">Transferase</keyword>
<accession>A0A0W8FVR0</accession>
<dbReference type="SMART" id="SM00387">
    <property type="entry name" value="HATPase_c"/>
    <property type="match status" value="1"/>
</dbReference>
<dbReference type="SUPFAM" id="SSF55874">
    <property type="entry name" value="ATPase domain of HSP90 chaperone/DNA topoisomerase II/histidine kinase"/>
    <property type="match status" value="1"/>
</dbReference>
<evidence type="ECO:0000256" key="2">
    <source>
        <dbReference type="ARBA" id="ARBA00022777"/>
    </source>
</evidence>
<dbReference type="Pfam" id="PF07730">
    <property type="entry name" value="HisKA_3"/>
    <property type="match status" value="1"/>
</dbReference>
<dbReference type="Pfam" id="PF02518">
    <property type="entry name" value="HATPase_c"/>
    <property type="match status" value="1"/>
</dbReference>
<gene>
    <name evidence="4" type="ORF">ASZ90_005236</name>
</gene>
<dbReference type="InterPro" id="IPR036890">
    <property type="entry name" value="HATPase_C_sf"/>
</dbReference>
<sequence>MNEYEVHSTTELPGKKLASEISDLIFLNFPHGLVLLNQKGIIKFANDYFASLFEKSSDEITNKEFISLFSSNSQNDILSEFLKSSTLTEGKNFYEKKIITSSKKTIWIKYNQNIIHIEGEKHILLYIEDITLQKNLLFEIQNNGNHYRDLFDSMNDAIFLCHLNYGKTLSNFFDTNDEVLRRLNFNREEILKQHPLNIIFHNDEANLVNVLEKLHEVGNCIFTTNIVSKDGTEFSSEINSHLFEYNNRPTVIFIARDLKERYGYESTLMKYGDKLRNLALHIQTIREEERTIISREIHDELGQVLTVLKIQVSLLANKLTPSQAELKNKFDSIIEMIDKSVESVQKICGKLRPGILDDLGISAAIEWQANEFTKRTGIDCVTDFPVEEIEIDPDKKTAVFRIFQEALTNIARHANASKVSVILNRDENFLHLLIKDNGKGITKNQIHNPKSFGILGMKERAQILGGIFEIKSTMQSGTLISLKLPIKHYSKI</sequence>